<reference evidence="11 12" key="1">
    <citation type="journal article" date="2024" name="Appl. Environ. Microbiol.">
        <title>Pontiella agarivorans sp. nov., a novel marine anaerobic bacterium capable of degrading macroalgal polysaccharides and fixing nitrogen.</title>
        <authorList>
            <person name="Liu N."/>
            <person name="Kivenson V."/>
            <person name="Peng X."/>
            <person name="Cui Z."/>
            <person name="Lankiewicz T.S."/>
            <person name="Gosselin K.M."/>
            <person name="English C.J."/>
            <person name="Blair E.M."/>
            <person name="O'Malley M.A."/>
            <person name="Valentine D.L."/>
        </authorList>
    </citation>
    <scope>NUCLEOTIDE SEQUENCE [LARGE SCALE GENOMIC DNA]</scope>
    <source>
        <strain evidence="11 12">NLcol2</strain>
    </source>
</reference>
<dbReference type="PANTHER" id="PTHR31490">
    <property type="entry name" value="GLYCOSYL HYDROLASE"/>
    <property type="match status" value="1"/>
</dbReference>
<feature type="domain" description="GH10" evidence="10">
    <location>
        <begin position="28"/>
        <end position="386"/>
    </location>
</feature>
<evidence type="ECO:0000256" key="8">
    <source>
        <dbReference type="ARBA" id="ARBA00023295"/>
    </source>
</evidence>
<evidence type="ECO:0000313" key="12">
    <source>
        <dbReference type="Proteomes" id="UP001290861"/>
    </source>
</evidence>
<comment type="catalytic activity">
    <reaction evidence="1">
        <text>Endohydrolysis of (1-&gt;4)-beta-D-xylosidic linkages in xylans.</text>
        <dbReference type="EC" id="3.2.1.8"/>
    </reaction>
</comment>
<evidence type="ECO:0000256" key="4">
    <source>
        <dbReference type="ARBA" id="ARBA00022651"/>
    </source>
</evidence>
<comment type="caution">
    <text evidence="11">The sequence shown here is derived from an EMBL/GenBank/DDBJ whole genome shotgun (WGS) entry which is preliminary data.</text>
</comment>
<evidence type="ECO:0000256" key="2">
    <source>
        <dbReference type="ARBA" id="ARBA00007495"/>
    </source>
</evidence>
<keyword evidence="5" id="KW-0732">Signal</keyword>
<dbReference type="InterPro" id="IPR017853">
    <property type="entry name" value="GH"/>
</dbReference>
<name>A0ABU5MY12_9BACT</name>
<evidence type="ECO:0000256" key="7">
    <source>
        <dbReference type="ARBA" id="ARBA00023277"/>
    </source>
</evidence>
<keyword evidence="4" id="KW-0858">Xylan degradation</keyword>
<evidence type="ECO:0000256" key="6">
    <source>
        <dbReference type="ARBA" id="ARBA00022801"/>
    </source>
</evidence>
<keyword evidence="6" id="KW-0378">Hydrolase</keyword>
<accession>A0ABU5MY12</accession>
<dbReference type="SMART" id="SM00633">
    <property type="entry name" value="Glyco_10"/>
    <property type="match status" value="1"/>
</dbReference>
<dbReference type="Gene3D" id="3.20.20.80">
    <property type="entry name" value="Glycosidases"/>
    <property type="match status" value="1"/>
</dbReference>
<dbReference type="EC" id="3.2.1.8" evidence="3"/>
<dbReference type="PANTHER" id="PTHR31490:SF88">
    <property type="entry name" value="BETA-XYLANASE"/>
    <property type="match status" value="1"/>
</dbReference>
<dbReference type="RefSeq" id="WP_322608862.1">
    <property type="nucleotide sequence ID" value="NZ_JARVCO010000010.1"/>
</dbReference>
<keyword evidence="12" id="KW-1185">Reference proteome</keyword>
<comment type="similarity">
    <text evidence="2">Belongs to the glycosyl hydrolase 10 (cellulase F) family.</text>
</comment>
<dbReference type="EMBL" id="JARVCO010000010">
    <property type="protein sequence ID" value="MDZ8119073.1"/>
    <property type="molecule type" value="Genomic_DNA"/>
</dbReference>
<keyword evidence="9" id="KW-0624">Polysaccharide degradation</keyword>
<dbReference type="Pfam" id="PF00331">
    <property type="entry name" value="Glyco_hydro_10"/>
    <property type="match status" value="1"/>
</dbReference>
<keyword evidence="8" id="KW-0326">Glycosidase</keyword>
<evidence type="ECO:0000256" key="9">
    <source>
        <dbReference type="ARBA" id="ARBA00023326"/>
    </source>
</evidence>
<evidence type="ECO:0000259" key="10">
    <source>
        <dbReference type="PROSITE" id="PS51760"/>
    </source>
</evidence>
<dbReference type="PROSITE" id="PS51760">
    <property type="entry name" value="GH10_2"/>
    <property type="match status" value="1"/>
</dbReference>
<evidence type="ECO:0000256" key="5">
    <source>
        <dbReference type="ARBA" id="ARBA00022729"/>
    </source>
</evidence>
<evidence type="ECO:0000256" key="1">
    <source>
        <dbReference type="ARBA" id="ARBA00000681"/>
    </source>
</evidence>
<gene>
    <name evidence="11" type="ORF">P9H32_10600</name>
</gene>
<protein>
    <recommendedName>
        <fullName evidence="3">endo-1,4-beta-xylanase</fullName>
        <ecNumber evidence="3">3.2.1.8</ecNumber>
    </recommendedName>
</protein>
<evidence type="ECO:0000256" key="3">
    <source>
        <dbReference type="ARBA" id="ARBA00012590"/>
    </source>
</evidence>
<organism evidence="11 12">
    <name type="scientific">Pontiella agarivorans</name>
    <dbReference type="NCBI Taxonomy" id="3038953"/>
    <lineage>
        <taxon>Bacteria</taxon>
        <taxon>Pseudomonadati</taxon>
        <taxon>Kiritimatiellota</taxon>
        <taxon>Kiritimatiellia</taxon>
        <taxon>Kiritimatiellales</taxon>
        <taxon>Pontiellaceae</taxon>
        <taxon>Pontiella</taxon>
    </lineage>
</organism>
<keyword evidence="7" id="KW-0119">Carbohydrate metabolism</keyword>
<sequence length="401" mass="45520">MKTVRCWGPALLATAVSVSADKEKPLKDEGLASLVSMIRPDMKFGCHMGFKLQNDWDSADKERAVIIKEFNVVSTGIYQKSTERTAGTWMLSDVDRSVEFAAAHNQAIYFHPMFGQNLYNPPWLLEANYTDRQIRAYMDQRIEKLAKRYADTVTYLDVYNELIKNEWPDPGNPWKEEGTGAIYPTALEHLFQQLGSRTMGGFTWPVALEEAFVKCRKAFGPDVKLIYNEAYNVNADHTQSLGCIALFNAFKARGIPIDGIGIQLHMNIGHRGKEDHLRVGAGGEQGPLDFESFSLNMERLAATGAEIYITECDVNLKGRSSKEELLRWQGEVYVEALERCLDQPACKLFKIWGTSDRYSWKGMDTEAMLWDFDCEPKPAYFALKKKLIERVQKKACLAPRL</sequence>
<dbReference type="SUPFAM" id="SSF51445">
    <property type="entry name" value="(Trans)glycosidases"/>
    <property type="match status" value="1"/>
</dbReference>
<dbReference type="InterPro" id="IPR001000">
    <property type="entry name" value="GH10_dom"/>
</dbReference>
<dbReference type="Proteomes" id="UP001290861">
    <property type="component" value="Unassembled WGS sequence"/>
</dbReference>
<proteinExistence type="inferred from homology"/>
<dbReference type="InterPro" id="IPR044846">
    <property type="entry name" value="GH10"/>
</dbReference>
<evidence type="ECO:0000313" key="11">
    <source>
        <dbReference type="EMBL" id="MDZ8119073.1"/>
    </source>
</evidence>